<dbReference type="Pfam" id="PF00300">
    <property type="entry name" value="His_Phos_1"/>
    <property type="match status" value="1"/>
</dbReference>
<evidence type="ECO:0000313" key="2">
    <source>
        <dbReference type="EMBL" id="MFD1538274.1"/>
    </source>
</evidence>
<keyword evidence="3" id="KW-1185">Reference proteome</keyword>
<sequence length="180" mass="20424">MAVRLIYETHSLTVDNETGIATGWLPGELSQAGRELAVELGVRRRDVDVVYASDLRRAVQTAEVAFSDKQFRDEQSIRLDPRLRECDYGIYNGRPVTEVARLRRRFVDVPWPGGQSYRQVVAETAAFLEEVMDRWQGCSVLVISHSANRWALQNLLEGAELAELVDAPFAWQPGWEYTLA</sequence>
<dbReference type="InterPro" id="IPR051695">
    <property type="entry name" value="Phosphoglycerate_Mutase"/>
</dbReference>
<dbReference type="PANTHER" id="PTHR46517">
    <property type="entry name" value="FRUCTOSE-2,6-BISPHOSPHATASE TIGAR"/>
    <property type="match status" value="1"/>
</dbReference>
<proteinExistence type="predicted"/>
<reference evidence="3" key="1">
    <citation type="journal article" date="2019" name="Int. J. Syst. Evol. Microbiol.">
        <title>The Global Catalogue of Microorganisms (GCM) 10K type strain sequencing project: providing services to taxonomists for standard genome sequencing and annotation.</title>
        <authorList>
            <consortium name="The Broad Institute Genomics Platform"/>
            <consortium name="The Broad Institute Genome Sequencing Center for Infectious Disease"/>
            <person name="Wu L."/>
            <person name="Ma J."/>
        </authorList>
    </citation>
    <scope>NUCLEOTIDE SEQUENCE [LARGE SCALE GENOMIC DNA]</scope>
    <source>
        <strain evidence="3">CGMCC 1.15399</strain>
    </source>
</reference>
<protein>
    <submittedName>
        <fullName evidence="2">Histidine phosphatase family protein</fullName>
        <ecNumber evidence="2">3.1.3.-</ecNumber>
    </submittedName>
</protein>
<dbReference type="GO" id="GO:0016787">
    <property type="term" value="F:hydrolase activity"/>
    <property type="evidence" value="ECO:0007669"/>
    <property type="project" value="UniProtKB-KW"/>
</dbReference>
<dbReference type="EMBL" id="JBHUCM010000013">
    <property type="protein sequence ID" value="MFD1538274.1"/>
    <property type="molecule type" value="Genomic_DNA"/>
</dbReference>
<accession>A0ABW4G6G9</accession>
<gene>
    <name evidence="2" type="ORF">ACFSJ0_14565</name>
</gene>
<dbReference type="InterPro" id="IPR013078">
    <property type="entry name" value="His_Pase_superF_clade-1"/>
</dbReference>
<keyword evidence="1 2" id="KW-0378">Hydrolase</keyword>
<organism evidence="2 3">
    <name type="scientific">Nonomuraea guangzhouensis</name>
    <dbReference type="NCBI Taxonomy" id="1291555"/>
    <lineage>
        <taxon>Bacteria</taxon>
        <taxon>Bacillati</taxon>
        <taxon>Actinomycetota</taxon>
        <taxon>Actinomycetes</taxon>
        <taxon>Streptosporangiales</taxon>
        <taxon>Streptosporangiaceae</taxon>
        <taxon>Nonomuraea</taxon>
    </lineage>
</organism>
<dbReference type="RefSeq" id="WP_219533281.1">
    <property type="nucleotide sequence ID" value="NZ_JAHKRM010000017.1"/>
</dbReference>
<dbReference type="CDD" id="cd07067">
    <property type="entry name" value="HP_PGM_like"/>
    <property type="match status" value="1"/>
</dbReference>
<dbReference type="EC" id="3.1.3.-" evidence="2"/>
<comment type="caution">
    <text evidence="2">The sequence shown here is derived from an EMBL/GenBank/DDBJ whole genome shotgun (WGS) entry which is preliminary data.</text>
</comment>
<evidence type="ECO:0000256" key="1">
    <source>
        <dbReference type="ARBA" id="ARBA00022801"/>
    </source>
</evidence>
<dbReference type="PANTHER" id="PTHR46517:SF1">
    <property type="entry name" value="FRUCTOSE-2,6-BISPHOSPHATASE TIGAR"/>
    <property type="match status" value="1"/>
</dbReference>
<evidence type="ECO:0000313" key="3">
    <source>
        <dbReference type="Proteomes" id="UP001597097"/>
    </source>
</evidence>
<name>A0ABW4G6G9_9ACTN</name>
<dbReference type="Proteomes" id="UP001597097">
    <property type="component" value="Unassembled WGS sequence"/>
</dbReference>